<organism evidence="1 2">
    <name type="scientific">Eikenella corrodens</name>
    <dbReference type="NCBI Taxonomy" id="539"/>
    <lineage>
        <taxon>Bacteria</taxon>
        <taxon>Pseudomonadati</taxon>
        <taxon>Pseudomonadota</taxon>
        <taxon>Betaproteobacteria</taxon>
        <taxon>Neisseriales</taxon>
        <taxon>Neisseriaceae</taxon>
        <taxon>Eikenella</taxon>
    </lineage>
</organism>
<dbReference type="AlphaFoldDB" id="A0A1A9RQN2"/>
<name>A0A1A9RQN2_EIKCO</name>
<dbReference type="Proteomes" id="UP000077589">
    <property type="component" value="Unassembled WGS sequence"/>
</dbReference>
<accession>A0A1A9RQN2</accession>
<sequence length="143" mass="16193">MAGVAAPVGCIIGNKKATLYIDPRFRGLDKFKKSKTGFLYRANSKELFMYYQLPTYPNITATIGRPEGGLFCELTVTLQITPDRGHLLFADVIDQDEPFERIQTLLDTYVRFVLDAVELQLPFFRNVSQAEFEQILPPVEKAA</sequence>
<reference evidence="2" key="1">
    <citation type="submission" date="2016-05" db="EMBL/GenBank/DDBJ databases">
        <title>Draft genome of Corynebacterium afermentans subsp. afermentans LCDC 88199T.</title>
        <authorList>
            <person name="Bernier A.-M."/>
            <person name="Bernard K."/>
        </authorList>
    </citation>
    <scope>NUCLEOTIDE SEQUENCE [LARGE SCALE GENOMIC DNA]</scope>
    <source>
        <strain evidence="2">NML04-0072</strain>
    </source>
</reference>
<comment type="caution">
    <text evidence="1">The sequence shown here is derived from an EMBL/GenBank/DDBJ whole genome shotgun (WGS) entry which is preliminary data.</text>
</comment>
<protein>
    <submittedName>
        <fullName evidence="1">Uncharacterized protein</fullName>
    </submittedName>
</protein>
<evidence type="ECO:0000313" key="2">
    <source>
        <dbReference type="Proteomes" id="UP000077589"/>
    </source>
</evidence>
<dbReference type="EMBL" id="LXSG01000007">
    <property type="protein sequence ID" value="OAM23446.1"/>
    <property type="molecule type" value="Genomic_DNA"/>
</dbReference>
<gene>
    <name evidence="1" type="ORF">A7P90_00625</name>
</gene>
<proteinExistence type="predicted"/>
<evidence type="ECO:0000313" key="1">
    <source>
        <dbReference type="EMBL" id="OAM23446.1"/>
    </source>
</evidence>